<evidence type="ECO:0000256" key="1">
    <source>
        <dbReference type="SAM" id="MobiDB-lite"/>
    </source>
</evidence>
<sequence>TPYEDPVIRAVISDEYLQNPNGWHVKVLLVNFTTVEMHQSDRVLRQFRFRQPIPVAPESHHIQMWEDRYDYIPTRKLIIVPELACVPEYMTWFRINGKPYLLSPEERQRQLHVQREQRGPLNPRRMDDDAGPSMRPRNSPGPSLAPITSSGPATAPTQSPDLVVQPTILTAQPFQMMPGAYPSPFMYLNIYMFPFSSPMAG</sequence>
<feature type="compositionally biased region" description="Polar residues" evidence="1">
    <location>
        <begin position="146"/>
        <end position="160"/>
    </location>
</feature>
<protein>
    <submittedName>
        <fullName evidence="2">Uncharacterized protein</fullName>
    </submittedName>
</protein>
<name>A0A7J8W854_9ROSI</name>
<reference evidence="2 3" key="1">
    <citation type="journal article" date="2019" name="Genome Biol. Evol.">
        <title>Insights into the evolution of the New World diploid cottons (Gossypium, subgenus Houzingenia) based on genome sequencing.</title>
        <authorList>
            <person name="Grover C.E."/>
            <person name="Arick M.A. 2nd"/>
            <person name="Thrash A."/>
            <person name="Conover J.L."/>
            <person name="Sanders W.S."/>
            <person name="Peterson D.G."/>
            <person name="Frelichowski J.E."/>
            <person name="Scheffler J.A."/>
            <person name="Scheffler B.E."/>
            <person name="Wendel J.F."/>
        </authorList>
    </citation>
    <scope>NUCLEOTIDE SEQUENCE [LARGE SCALE GENOMIC DNA]</scope>
    <source>
        <strain evidence="2">57</strain>
        <tissue evidence="2">Leaf</tissue>
    </source>
</reference>
<proteinExistence type="predicted"/>
<feature type="compositionally biased region" description="Basic and acidic residues" evidence="1">
    <location>
        <begin position="108"/>
        <end position="128"/>
    </location>
</feature>
<organism evidence="2 3">
    <name type="scientific">Gossypium klotzschianum</name>
    <dbReference type="NCBI Taxonomy" id="34286"/>
    <lineage>
        <taxon>Eukaryota</taxon>
        <taxon>Viridiplantae</taxon>
        <taxon>Streptophyta</taxon>
        <taxon>Embryophyta</taxon>
        <taxon>Tracheophyta</taxon>
        <taxon>Spermatophyta</taxon>
        <taxon>Magnoliopsida</taxon>
        <taxon>eudicotyledons</taxon>
        <taxon>Gunneridae</taxon>
        <taxon>Pentapetalae</taxon>
        <taxon>rosids</taxon>
        <taxon>malvids</taxon>
        <taxon>Malvales</taxon>
        <taxon>Malvaceae</taxon>
        <taxon>Malvoideae</taxon>
        <taxon>Gossypium</taxon>
    </lineage>
</organism>
<accession>A0A7J8W854</accession>
<dbReference type="OrthoDB" id="1000241at2759"/>
<evidence type="ECO:0000313" key="3">
    <source>
        <dbReference type="Proteomes" id="UP000593573"/>
    </source>
</evidence>
<comment type="caution">
    <text evidence="2">The sequence shown here is derived from an EMBL/GenBank/DDBJ whole genome shotgun (WGS) entry which is preliminary data.</text>
</comment>
<feature type="non-terminal residue" evidence="2">
    <location>
        <position position="201"/>
    </location>
</feature>
<keyword evidence="3" id="KW-1185">Reference proteome</keyword>
<dbReference type="EMBL" id="JABFAB010238324">
    <property type="protein sequence ID" value="MBA0670829.1"/>
    <property type="molecule type" value="Genomic_DNA"/>
</dbReference>
<evidence type="ECO:0000313" key="2">
    <source>
        <dbReference type="EMBL" id="MBA0670829.1"/>
    </source>
</evidence>
<dbReference type="AlphaFoldDB" id="A0A7J8W854"/>
<feature type="region of interest" description="Disordered" evidence="1">
    <location>
        <begin position="108"/>
        <end position="160"/>
    </location>
</feature>
<gene>
    <name evidence="2" type="ORF">Goklo_029143</name>
</gene>
<dbReference type="Proteomes" id="UP000593573">
    <property type="component" value="Unassembled WGS sequence"/>
</dbReference>